<evidence type="ECO:0000313" key="1">
    <source>
        <dbReference type="EMBL" id="NKY99180.1"/>
    </source>
</evidence>
<dbReference type="RefSeq" id="WP_061078598.1">
    <property type="nucleotide sequence ID" value="NZ_JAAXPG010000014.1"/>
</dbReference>
<proteinExistence type="predicted"/>
<gene>
    <name evidence="1" type="ORF">HGB44_16130</name>
</gene>
<evidence type="ECO:0000313" key="2">
    <source>
        <dbReference type="Proteomes" id="UP000553209"/>
    </source>
</evidence>
<reference evidence="1 2" key="1">
    <citation type="submission" date="2020-04" db="EMBL/GenBank/DDBJ databases">
        <title>MicrobeNet Type strains.</title>
        <authorList>
            <person name="Nicholson A.C."/>
        </authorList>
    </citation>
    <scope>NUCLEOTIDE SEQUENCE [LARGE SCALE GENOMIC DNA]</scope>
    <source>
        <strain evidence="1 2">ATCC 23612</strain>
    </source>
</reference>
<organism evidence="1 2">
    <name type="scientific">Nocardiopsis alborubida</name>
    <dbReference type="NCBI Taxonomy" id="146802"/>
    <lineage>
        <taxon>Bacteria</taxon>
        <taxon>Bacillati</taxon>
        <taxon>Actinomycetota</taxon>
        <taxon>Actinomycetes</taxon>
        <taxon>Streptosporangiales</taxon>
        <taxon>Nocardiopsidaceae</taxon>
        <taxon>Nocardiopsis</taxon>
    </lineage>
</organism>
<evidence type="ECO:0008006" key="3">
    <source>
        <dbReference type="Google" id="ProtNLM"/>
    </source>
</evidence>
<dbReference type="EMBL" id="JAAXPG010000014">
    <property type="protein sequence ID" value="NKY99180.1"/>
    <property type="molecule type" value="Genomic_DNA"/>
</dbReference>
<dbReference type="AlphaFoldDB" id="A0A7X6MGV9"/>
<keyword evidence="2" id="KW-1185">Reference proteome</keyword>
<protein>
    <recommendedName>
        <fullName evidence="3">Biopolymer transporter Tol</fullName>
    </recommendedName>
</protein>
<sequence>MPERTEDGRYVVVSGRRWRASDPRLPEPVRERLVKHLMSARRDVAAALRAGDRDAEGRARARVALAKEGLGERGTPWWDLPEADRRHRWEDALRRLGS</sequence>
<dbReference type="Proteomes" id="UP000553209">
    <property type="component" value="Unassembled WGS sequence"/>
</dbReference>
<comment type="caution">
    <text evidence="1">The sequence shown here is derived from an EMBL/GenBank/DDBJ whole genome shotgun (WGS) entry which is preliminary data.</text>
</comment>
<name>A0A7X6MGV9_9ACTN</name>
<accession>A0A7X6MGV9</accession>